<comment type="similarity">
    <text evidence="1">Belongs to the HipA Ser/Thr kinase family.</text>
</comment>
<evidence type="ECO:0000256" key="3">
    <source>
        <dbReference type="ARBA" id="ARBA00022777"/>
    </source>
</evidence>
<name>A0A1H6IP55_RUMFL</name>
<dbReference type="OrthoDB" id="9805913at2"/>
<evidence type="ECO:0000259" key="4">
    <source>
        <dbReference type="Pfam" id="PF07804"/>
    </source>
</evidence>
<feature type="domain" description="HipA N-terminal subdomain 1" evidence="5">
    <location>
        <begin position="6"/>
        <end position="117"/>
    </location>
</feature>
<keyword evidence="3 6" id="KW-0418">Kinase</keyword>
<dbReference type="Pfam" id="PF13657">
    <property type="entry name" value="Couple_hipA"/>
    <property type="match status" value="1"/>
</dbReference>
<keyword evidence="2" id="KW-0808">Transferase</keyword>
<evidence type="ECO:0000256" key="1">
    <source>
        <dbReference type="ARBA" id="ARBA00010164"/>
    </source>
</evidence>
<sequence>MINTAEVYLWGTRIGYIHQGDDDAAASFEYDKKFLRSEIELSPFKMPLSDRIYSFPELSRVEAFHGIPGLFADSLPDKFGNAVIDKWLAGQGRSPESFTAIERLCYTGKRGMGALEYVPATSPEFINSEIDVTEMTKLASEVLSGKESAVLSDKEASIMQLLEIGSSAGGARAKAIVAWNEKTGEVKSGQVDAGKGFDYWLIKFDGVSGNGDHNLADKKQYSLIEYAYYLMAVDIGIEMNECRIYEKDGLHHFMTKRFDRVNGDKVHMQTLAALGHFDYNTPNVCSYELYTDYAKRLGIGKSGIEQIFRRMAFAVIGGNCDDHVKNFSFLMDRKGEWKLSPAYDLTFAYNPDNRWISKHQMSINGKTSGITSDDLIASGKTMGLTAEFCHKTISETESVVSDWHNYAEKCGISEERAVEIQRGIELSNVK</sequence>
<gene>
    <name evidence="6" type="ORF">SAMN02910265_01088</name>
</gene>
<feature type="domain" description="HipA-like C-terminal" evidence="4">
    <location>
        <begin position="166"/>
        <end position="403"/>
    </location>
</feature>
<dbReference type="InterPro" id="IPR017508">
    <property type="entry name" value="HipA_N1"/>
</dbReference>
<dbReference type="GO" id="GO:0005829">
    <property type="term" value="C:cytosol"/>
    <property type="evidence" value="ECO:0007669"/>
    <property type="project" value="TreeGrafter"/>
</dbReference>
<evidence type="ECO:0000313" key="7">
    <source>
        <dbReference type="Proteomes" id="UP000183190"/>
    </source>
</evidence>
<dbReference type="RefSeq" id="WP_074715052.1">
    <property type="nucleotide sequence ID" value="NZ_FNWV01000003.1"/>
</dbReference>
<dbReference type="PANTHER" id="PTHR37419:SF8">
    <property type="entry name" value="TOXIN YJJJ"/>
    <property type="match status" value="1"/>
</dbReference>
<reference evidence="6 7" key="1">
    <citation type="submission" date="2016-10" db="EMBL/GenBank/DDBJ databases">
        <authorList>
            <person name="de Groot N.N."/>
        </authorList>
    </citation>
    <scope>NUCLEOTIDE SEQUENCE [LARGE SCALE GENOMIC DNA]</scope>
    <source>
        <strain evidence="6 7">YAD2003</strain>
    </source>
</reference>
<evidence type="ECO:0000313" key="6">
    <source>
        <dbReference type="EMBL" id="SEH50903.1"/>
    </source>
</evidence>
<accession>A0A1H6IP55</accession>
<protein>
    <submittedName>
        <fullName evidence="6">Serine/threonine-protein kinase HipA</fullName>
    </submittedName>
</protein>
<dbReference type="PANTHER" id="PTHR37419">
    <property type="entry name" value="SERINE/THREONINE-PROTEIN KINASE TOXIN HIPA"/>
    <property type="match status" value="1"/>
</dbReference>
<dbReference type="Gene3D" id="1.10.1070.20">
    <property type="match status" value="1"/>
</dbReference>
<dbReference type="Pfam" id="PF07804">
    <property type="entry name" value="HipA_C"/>
    <property type="match status" value="1"/>
</dbReference>
<dbReference type="InterPro" id="IPR052028">
    <property type="entry name" value="HipA_Ser/Thr_kinase"/>
</dbReference>
<dbReference type="AlphaFoldDB" id="A0A1H6IP55"/>
<evidence type="ECO:0000259" key="5">
    <source>
        <dbReference type="Pfam" id="PF13657"/>
    </source>
</evidence>
<dbReference type="Proteomes" id="UP000183190">
    <property type="component" value="Unassembled WGS sequence"/>
</dbReference>
<dbReference type="EMBL" id="FNWV01000003">
    <property type="protein sequence ID" value="SEH50903.1"/>
    <property type="molecule type" value="Genomic_DNA"/>
</dbReference>
<dbReference type="InterPro" id="IPR012893">
    <property type="entry name" value="HipA-like_C"/>
</dbReference>
<evidence type="ECO:0000256" key="2">
    <source>
        <dbReference type="ARBA" id="ARBA00022679"/>
    </source>
</evidence>
<proteinExistence type="inferred from homology"/>
<organism evidence="6 7">
    <name type="scientific">Ruminococcus flavefaciens</name>
    <dbReference type="NCBI Taxonomy" id="1265"/>
    <lineage>
        <taxon>Bacteria</taxon>
        <taxon>Bacillati</taxon>
        <taxon>Bacillota</taxon>
        <taxon>Clostridia</taxon>
        <taxon>Eubacteriales</taxon>
        <taxon>Oscillospiraceae</taxon>
        <taxon>Ruminococcus</taxon>
    </lineage>
</organism>
<dbReference type="GO" id="GO:0004674">
    <property type="term" value="F:protein serine/threonine kinase activity"/>
    <property type="evidence" value="ECO:0007669"/>
    <property type="project" value="TreeGrafter"/>
</dbReference>